<dbReference type="PANTHER" id="PTHR46819:SF1">
    <property type="entry name" value="EF-HAND CALCIUM-BINDING DOMAIN-CONTAINING PROTEIN 7"/>
    <property type="match status" value="1"/>
</dbReference>
<evidence type="ECO:0000256" key="1">
    <source>
        <dbReference type="ARBA" id="ARBA00004370"/>
    </source>
</evidence>
<keyword evidence="2" id="KW-0479">Metal-binding</keyword>
<comment type="subcellular location">
    <subcellularLocation>
        <location evidence="1">Membrane</location>
    </subcellularLocation>
</comment>
<reference evidence="8" key="1">
    <citation type="submission" date="2016-11" db="UniProtKB">
        <authorList>
            <consortium name="WormBaseParasite"/>
        </authorList>
    </citation>
    <scope>IDENTIFICATION</scope>
</reference>
<dbReference type="Proteomes" id="UP000095282">
    <property type="component" value="Unplaced"/>
</dbReference>
<evidence type="ECO:0000313" key="7">
    <source>
        <dbReference type="Proteomes" id="UP000095282"/>
    </source>
</evidence>
<protein>
    <submittedName>
        <fullName evidence="8">EF-hand domain-containing protein</fullName>
    </submittedName>
</protein>
<evidence type="ECO:0000256" key="4">
    <source>
        <dbReference type="ARBA" id="ARBA00022837"/>
    </source>
</evidence>
<dbReference type="InterPro" id="IPR018247">
    <property type="entry name" value="EF_Hand_1_Ca_BS"/>
</dbReference>
<evidence type="ECO:0000259" key="6">
    <source>
        <dbReference type="PROSITE" id="PS50222"/>
    </source>
</evidence>
<proteinExistence type="predicted"/>
<dbReference type="PANTHER" id="PTHR46819">
    <property type="entry name" value="EF-HAND CALCIUM-BINDING DOMAIN-CONTAINING PROTEIN 7"/>
    <property type="match status" value="1"/>
</dbReference>
<sequence length="331" mass="37614">MKAEEVVLEGHEYEKAVRTKNLKMEDILNSVKDGSLINKEYLELVLKRDCLTEEGFVDVGVLLDVTAQSKVDAVNKLLAPRVEEVEEYVLKVRGCMTVYPKVQCISFTIDAEQPTFCELTLSLSNNTDVPKDRFNNDLFLVVYRDQKLIGLTSKVLDDRYSTGMMTVNPGDEIMIVGMGTTTNRKKSTTEKAIIIEENNKLSKRFKYALMNIFDSFDVDQDGILNKDEMNFYTVACGDSELTDQDWEVYLNSFDNRDGGLTMKGFIQIHEMEAIDPEGNAVSDLWHSLLSLGYDSQLSSVFGCSYDIEARTSRLIKMVPMFQYVTKEHRAL</sequence>
<dbReference type="AlphaFoldDB" id="A0A1I7TVD3"/>
<dbReference type="GO" id="GO:0060170">
    <property type="term" value="C:ciliary membrane"/>
    <property type="evidence" value="ECO:0007669"/>
    <property type="project" value="TreeGrafter"/>
</dbReference>
<dbReference type="InterPro" id="IPR011992">
    <property type="entry name" value="EF-hand-dom_pair"/>
</dbReference>
<organism evidence="7 8">
    <name type="scientific">Caenorhabditis tropicalis</name>
    <dbReference type="NCBI Taxonomy" id="1561998"/>
    <lineage>
        <taxon>Eukaryota</taxon>
        <taxon>Metazoa</taxon>
        <taxon>Ecdysozoa</taxon>
        <taxon>Nematoda</taxon>
        <taxon>Chromadorea</taxon>
        <taxon>Rhabditida</taxon>
        <taxon>Rhabditina</taxon>
        <taxon>Rhabditomorpha</taxon>
        <taxon>Rhabditoidea</taxon>
        <taxon>Rhabditidae</taxon>
        <taxon>Peloderinae</taxon>
        <taxon>Caenorhabditis</taxon>
    </lineage>
</organism>
<evidence type="ECO:0000256" key="3">
    <source>
        <dbReference type="ARBA" id="ARBA00022737"/>
    </source>
</evidence>
<dbReference type="InterPro" id="IPR052266">
    <property type="entry name" value="Miro-EF-hand_domain"/>
</dbReference>
<dbReference type="SUPFAM" id="SSF47473">
    <property type="entry name" value="EF-hand"/>
    <property type="match status" value="1"/>
</dbReference>
<keyword evidence="5" id="KW-0472">Membrane</keyword>
<keyword evidence="7" id="KW-1185">Reference proteome</keyword>
<name>A0A1I7TVD3_9PELO</name>
<keyword evidence="4" id="KW-0106">Calcium</keyword>
<feature type="domain" description="EF-hand" evidence="6">
    <location>
        <begin position="209"/>
        <end position="239"/>
    </location>
</feature>
<dbReference type="GO" id="GO:0005509">
    <property type="term" value="F:calcium ion binding"/>
    <property type="evidence" value="ECO:0007669"/>
    <property type="project" value="InterPro"/>
</dbReference>
<dbReference type="PROSITE" id="PS50222">
    <property type="entry name" value="EF_HAND_2"/>
    <property type="match status" value="1"/>
</dbReference>
<dbReference type="GO" id="GO:0098797">
    <property type="term" value="C:plasma membrane protein complex"/>
    <property type="evidence" value="ECO:0007669"/>
    <property type="project" value="TreeGrafter"/>
</dbReference>
<evidence type="ECO:0000256" key="5">
    <source>
        <dbReference type="ARBA" id="ARBA00023136"/>
    </source>
</evidence>
<dbReference type="eggNOG" id="KOG0027">
    <property type="taxonomic scope" value="Eukaryota"/>
</dbReference>
<dbReference type="PROSITE" id="PS00018">
    <property type="entry name" value="EF_HAND_1"/>
    <property type="match status" value="1"/>
</dbReference>
<dbReference type="Gene3D" id="1.10.238.10">
    <property type="entry name" value="EF-hand"/>
    <property type="match status" value="1"/>
</dbReference>
<dbReference type="GO" id="GO:1903569">
    <property type="term" value="P:positive regulation of protein localization to ciliary membrane"/>
    <property type="evidence" value="ECO:0007669"/>
    <property type="project" value="TreeGrafter"/>
</dbReference>
<evidence type="ECO:0000313" key="8">
    <source>
        <dbReference type="WBParaSite" id="Csp11.Scaffold629.g12164.t1"/>
    </source>
</evidence>
<dbReference type="InterPro" id="IPR002048">
    <property type="entry name" value="EF_hand_dom"/>
</dbReference>
<dbReference type="WBParaSite" id="Csp11.Scaffold629.g12164.t1">
    <property type="protein sequence ID" value="Csp11.Scaffold629.g12164.t1"/>
    <property type="gene ID" value="Csp11.Scaffold629.g12164"/>
</dbReference>
<evidence type="ECO:0000256" key="2">
    <source>
        <dbReference type="ARBA" id="ARBA00022723"/>
    </source>
</evidence>
<dbReference type="STRING" id="1561998.A0A1I7TVD3"/>
<accession>A0A1I7TVD3</accession>
<keyword evidence="3" id="KW-0677">Repeat</keyword>